<name>A0AAC9NIL6_9BURK</name>
<dbReference type="EMBL" id="CP015017">
    <property type="protein sequence ID" value="APC01137.1"/>
    <property type="molecule type" value="Genomic_DNA"/>
</dbReference>
<gene>
    <name evidence="2" type="ORF">AOC25_05670</name>
</gene>
<keyword evidence="1" id="KW-0472">Membrane</keyword>
<keyword evidence="1" id="KW-1133">Transmembrane helix</keyword>
<feature type="transmembrane region" description="Helical" evidence="1">
    <location>
        <begin position="63"/>
        <end position="79"/>
    </location>
</feature>
<evidence type="ECO:0000313" key="3">
    <source>
        <dbReference type="Proteomes" id="UP000182060"/>
    </source>
</evidence>
<organism evidence="2 3">
    <name type="scientific">Polynucleobacter asymbioticus</name>
    <dbReference type="NCBI Taxonomy" id="576611"/>
    <lineage>
        <taxon>Bacteria</taxon>
        <taxon>Pseudomonadati</taxon>
        <taxon>Pseudomonadota</taxon>
        <taxon>Betaproteobacteria</taxon>
        <taxon>Burkholderiales</taxon>
        <taxon>Burkholderiaceae</taxon>
        <taxon>Polynucleobacter</taxon>
    </lineage>
</organism>
<feature type="transmembrane region" description="Helical" evidence="1">
    <location>
        <begin position="91"/>
        <end position="110"/>
    </location>
</feature>
<keyword evidence="1" id="KW-0812">Transmembrane</keyword>
<dbReference type="Proteomes" id="UP000182060">
    <property type="component" value="Chromosome"/>
</dbReference>
<feature type="transmembrane region" description="Helical" evidence="1">
    <location>
        <begin position="25"/>
        <end position="43"/>
    </location>
</feature>
<protein>
    <submittedName>
        <fullName evidence="2">Uncharacterized protein</fullName>
    </submittedName>
</protein>
<proteinExistence type="predicted"/>
<accession>A0AAC9NIL6</accession>
<sequence>MLIVVLLALQLVVSALYYLSAPFHLTWPVVVFWLANSLSVVFLIKHHRELAGQFNSTLKKYRLLFTITLIISEVIINLVSENYVADNFHGFISDTEVLLTGMTLGVLWHYELTKNIKKVL</sequence>
<evidence type="ECO:0000256" key="1">
    <source>
        <dbReference type="SAM" id="Phobius"/>
    </source>
</evidence>
<reference evidence="2" key="1">
    <citation type="journal article" date="2017" name="Appl. Environ. Microbiol.">
        <title>Microdiversification of a pelagic Polynucleobacter species is mainly driven by acquisition of genomic islands from a partially interspecific gene pool.</title>
        <authorList>
            <person name="Hoetzinger M."/>
            <person name="Hahn M.W."/>
            <person name="Jezberova J."/>
            <person name="Schmidt J."/>
            <person name="Koll U."/>
        </authorList>
    </citation>
    <scope>NUCLEOTIDE SEQUENCE</scope>
    <source>
        <strain evidence="2">MWH-RechtKol4</strain>
    </source>
</reference>
<dbReference type="AlphaFoldDB" id="A0AAC9NIL6"/>
<evidence type="ECO:0000313" key="2">
    <source>
        <dbReference type="EMBL" id="APC01137.1"/>
    </source>
</evidence>
<dbReference type="RefSeq" id="WP_071539185.1">
    <property type="nucleotide sequence ID" value="NZ_CP015016.1"/>
</dbReference>